<comment type="caution">
    <text evidence="1">The sequence shown here is derived from an EMBL/GenBank/DDBJ whole genome shotgun (WGS) entry which is preliminary data.</text>
</comment>
<reference evidence="1 2" key="2">
    <citation type="journal article" date="2022" name="Mol. Ecol. Resour.">
        <title>The genomes of chicory, endive, great burdock and yacon provide insights into Asteraceae paleo-polyploidization history and plant inulin production.</title>
        <authorList>
            <person name="Fan W."/>
            <person name="Wang S."/>
            <person name="Wang H."/>
            <person name="Wang A."/>
            <person name="Jiang F."/>
            <person name="Liu H."/>
            <person name="Zhao H."/>
            <person name="Xu D."/>
            <person name="Zhang Y."/>
        </authorList>
    </citation>
    <scope>NUCLEOTIDE SEQUENCE [LARGE SCALE GENOMIC DNA]</scope>
    <source>
        <strain evidence="2">cv. Yunnan</strain>
        <tissue evidence="1">Leaves</tissue>
    </source>
</reference>
<dbReference type="EMBL" id="CM042035">
    <property type="protein sequence ID" value="KAI3756113.1"/>
    <property type="molecule type" value="Genomic_DNA"/>
</dbReference>
<evidence type="ECO:0000313" key="1">
    <source>
        <dbReference type="EMBL" id="KAI3756113.1"/>
    </source>
</evidence>
<protein>
    <submittedName>
        <fullName evidence="1">Uncharacterized protein</fullName>
    </submittedName>
</protein>
<evidence type="ECO:0000313" key="2">
    <source>
        <dbReference type="Proteomes" id="UP001056120"/>
    </source>
</evidence>
<accession>A0ACB9EAR5</accession>
<keyword evidence="2" id="KW-1185">Reference proteome</keyword>
<reference evidence="2" key="1">
    <citation type="journal article" date="2022" name="Mol. Ecol. Resour.">
        <title>The genomes of chicory, endive, great burdock and yacon provide insights into Asteraceae palaeo-polyploidization history and plant inulin production.</title>
        <authorList>
            <person name="Fan W."/>
            <person name="Wang S."/>
            <person name="Wang H."/>
            <person name="Wang A."/>
            <person name="Jiang F."/>
            <person name="Liu H."/>
            <person name="Zhao H."/>
            <person name="Xu D."/>
            <person name="Zhang Y."/>
        </authorList>
    </citation>
    <scope>NUCLEOTIDE SEQUENCE [LARGE SCALE GENOMIC DNA]</scope>
    <source>
        <strain evidence="2">cv. Yunnan</strain>
    </source>
</reference>
<sequence length="285" mass="32833">MESSSSSRRCRQSVHSFRNHKRFLLTHLQPAIEDKSCTICLNQIEQAAVITVCLHAYCADCIRKWSNRKRRCPLCNAQFASLFVGIDLSSMTFRTQHLSALKESSTKVESNIRDFYGRRRAIGISRELNVVNRRTRPLPKQRSFGQSNMLPPGVSKERILQWRASIYEQNLLAVPCPSRKSLEQGLMGRNKHINKELLLKRVEPWIHRELHAVLGDPNPAILIHLVTSLFISSLEGTQDNNYLESLQPFLLERTSAFWHELRCFAESSFNMETYDTLVKYAKASN</sequence>
<name>A0ACB9EAR5_9ASTR</name>
<proteinExistence type="predicted"/>
<gene>
    <name evidence="1" type="ORF">L1987_55927</name>
</gene>
<dbReference type="Proteomes" id="UP001056120">
    <property type="component" value="Linkage Group LG18"/>
</dbReference>
<organism evidence="1 2">
    <name type="scientific">Smallanthus sonchifolius</name>
    <dbReference type="NCBI Taxonomy" id="185202"/>
    <lineage>
        <taxon>Eukaryota</taxon>
        <taxon>Viridiplantae</taxon>
        <taxon>Streptophyta</taxon>
        <taxon>Embryophyta</taxon>
        <taxon>Tracheophyta</taxon>
        <taxon>Spermatophyta</taxon>
        <taxon>Magnoliopsida</taxon>
        <taxon>eudicotyledons</taxon>
        <taxon>Gunneridae</taxon>
        <taxon>Pentapetalae</taxon>
        <taxon>asterids</taxon>
        <taxon>campanulids</taxon>
        <taxon>Asterales</taxon>
        <taxon>Asteraceae</taxon>
        <taxon>Asteroideae</taxon>
        <taxon>Heliantheae alliance</taxon>
        <taxon>Millerieae</taxon>
        <taxon>Smallanthus</taxon>
    </lineage>
</organism>